<accession>A0A2V1B0L5</accession>
<dbReference type="EMBL" id="PKFO01000011">
    <property type="protein sequence ID" value="PVH23449.1"/>
    <property type="molecule type" value="Genomic_DNA"/>
</dbReference>
<comment type="caution">
    <text evidence="1">The sequence shown here is derived from an EMBL/GenBank/DDBJ whole genome shotgun (WGS) entry which is preliminary data.</text>
</comment>
<proteinExistence type="predicted"/>
<keyword evidence="2" id="KW-1185">Reference proteome</keyword>
<name>A0A2V1B0L5_9ASCO</name>
<reference evidence="1 2" key="1">
    <citation type="submission" date="2017-12" db="EMBL/GenBank/DDBJ databases">
        <title>Genome Sequence of a Multidrug-Resistant Candida haemulonii Isolate from a Patient with Chronic Leg Ulcers in Israel.</title>
        <authorList>
            <person name="Chow N.A."/>
            <person name="Gade L."/>
            <person name="Batra D."/>
            <person name="Rowe L.A."/>
            <person name="Ben-Ami R."/>
            <person name="Loparev V.N."/>
            <person name="Litvintseva A.P."/>
        </authorList>
    </citation>
    <scope>NUCLEOTIDE SEQUENCE [LARGE SCALE GENOMIC DNA]</scope>
    <source>
        <strain evidence="1 2">B11899</strain>
    </source>
</reference>
<dbReference type="GeneID" id="37009069"/>
<dbReference type="AlphaFoldDB" id="A0A2V1B0L5"/>
<dbReference type="RefSeq" id="XP_025344389.1">
    <property type="nucleotide sequence ID" value="XM_025487373.1"/>
</dbReference>
<dbReference type="VEuPathDB" id="FungiDB:CXQ85_003739"/>
<sequence>MTSSASFSDKSFITAFSRSLNWDIKTGSSAEVDDSSVDVFRNPYMVYQPEPAEYGAEEAEEHEEQASEDVVPHWASLSTAELVREFVPSNLGRKSAEPGSNSSFDASFYKGLVSELFSEYMKVEFERRRGRPFDERKDGTFAFFGVETSGKDIEEWLNGVEGRKAVKRRGWGKVNR</sequence>
<dbReference type="Proteomes" id="UP000244309">
    <property type="component" value="Unassembled WGS sequence"/>
</dbReference>
<evidence type="ECO:0000313" key="2">
    <source>
        <dbReference type="Proteomes" id="UP000244309"/>
    </source>
</evidence>
<protein>
    <submittedName>
        <fullName evidence="1">Uncharacterized protein</fullName>
    </submittedName>
</protein>
<evidence type="ECO:0000313" key="1">
    <source>
        <dbReference type="EMBL" id="PVH23449.1"/>
    </source>
</evidence>
<gene>
    <name evidence="1" type="ORF">CXQ85_003739</name>
</gene>
<organism evidence="1 2">
    <name type="scientific">Candidozyma haemuli</name>
    <dbReference type="NCBI Taxonomy" id="45357"/>
    <lineage>
        <taxon>Eukaryota</taxon>
        <taxon>Fungi</taxon>
        <taxon>Dikarya</taxon>
        <taxon>Ascomycota</taxon>
        <taxon>Saccharomycotina</taxon>
        <taxon>Pichiomycetes</taxon>
        <taxon>Metschnikowiaceae</taxon>
        <taxon>Candidozyma</taxon>
    </lineage>
</organism>